<dbReference type="SUPFAM" id="SSF102705">
    <property type="entry name" value="NIF3 (NGG1p interacting factor 3)-like"/>
    <property type="match status" value="1"/>
</dbReference>
<proteinExistence type="inferred from homology"/>
<comment type="caution">
    <text evidence="2">The sequence shown here is derived from an EMBL/GenBank/DDBJ whole genome shotgun (WGS) entry which is preliminary data.</text>
</comment>
<protein>
    <submittedName>
        <fullName evidence="2">NGG1p interacting factor NIF3</fullName>
    </submittedName>
</protein>
<dbReference type="STRING" id="1798002.A2478_02510"/>
<dbReference type="InterPro" id="IPR002678">
    <property type="entry name" value="DUF34/NIF3"/>
</dbReference>
<name>A0A1F5T3K2_9BACT</name>
<accession>A0A1F5T3K2</accession>
<evidence type="ECO:0000256" key="1">
    <source>
        <dbReference type="ARBA" id="ARBA00006964"/>
    </source>
</evidence>
<dbReference type="AlphaFoldDB" id="A0A1F5T3K2"/>
<evidence type="ECO:0000313" key="2">
    <source>
        <dbReference type="EMBL" id="OGF33530.1"/>
    </source>
</evidence>
<dbReference type="EMBL" id="MFGJ01000001">
    <property type="protein sequence ID" value="OGF33530.1"/>
    <property type="molecule type" value="Genomic_DNA"/>
</dbReference>
<dbReference type="Pfam" id="PF01784">
    <property type="entry name" value="DUF34_NIF3"/>
    <property type="match status" value="1"/>
</dbReference>
<organism evidence="2 3">
    <name type="scientific">Candidatus Falkowbacteria bacterium RIFOXYC2_FULL_36_12</name>
    <dbReference type="NCBI Taxonomy" id="1798002"/>
    <lineage>
        <taxon>Bacteria</taxon>
        <taxon>Candidatus Falkowiibacteriota</taxon>
    </lineage>
</organism>
<dbReference type="InterPro" id="IPR036069">
    <property type="entry name" value="DUF34/NIF3_sf"/>
</dbReference>
<sequence>MKVKDIFDLAIECGVRNDLRGEQKVKSNLNRIREKYQKLSDDEKEKFDKEKLENPYTDSVIHYDNDEDIKTVLAGIDIDSAELMIAKQMGDVDLVIAHHPVGKGLANLSDVMNLQTEVMAGYGVPINVAQGLLKLRISEVSRGVNAANHYKTVDTAKNLKINFINVHTPADNMVASFLKKEIEDKNFQYISEIMEVLNKIPEYTEAIKRGYGPTLFSGSEDNYVGKVAITEVTGGTEGSEKMYEKLAQAGIGTIIGMHMSEKHKEAAEQNHINAIIAGHISSDSLGMNLFLDELEKRGVKVKTCSGLVRVTRGGVLV</sequence>
<gene>
    <name evidence="2" type="ORF">A2478_02510</name>
</gene>
<evidence type="ECO:0000313" key="3">
    <source>
        <dbReference type="Proteomes" id="UP000179001"/>
    </source>
</evidence>
<comment type="similarity">
    <text evidence="1">Belongs to the GTP cyclohydrolase I type 2/NIF3 family.</text>
</comment>
<dbReference type="Proteomes" id="UP000179001">
    <property type="component" value="Unassembled WGS sequence"/>
</dbReference>
<reference evidence="2 3" key="1">
    <citation type="journal article" date="2016" name="Nat. Commun.">
        <title>Thousands of microbial genomes shed light on interconnected biogeochemical processes in an aquifer system.</title>
        <authorList>
            <person name="Anantharaman K."/>
            <person name="Brown C.T."/>
            <person name="Hug L.A."/>
            <person name="Sharon I."/>
            <person name="Castelle C.J."/>
            <person name="Probst A.J."/>
            <person name="Thomas B.C."/>
            <person name="Singh A."/>
            <person name="Wilkins M.J."/>
            <person name="Karaoz U."/>
            <person name="Brodie E.L."/>
            <person name="Williams K.H."/>
            <person name="Hubbard S.S."/>
            <person name="Banfield J.F."/>
        </authorList>
    </citation>
    <scope>NUCLEOTIDE SEQUENCE [LARGE SCALE GENOMIC DNA]</scope>
</reference>